<dbReference type="Proteomes" id="UP000245119">
    <property type="component" value="Linkage Group LG7"/>
</dbReference>
<keyword evidence="2" id="KW-1185">Reference proteome</keyword>
<dbReference type="AlphaFoldDB" id="A0A2T7P2T4"/>
<protein>
    <submittedName>
        <fullName evidence="1">Uncharacterized protein</fullName>
    </submittedName>
</protein>
<gene>
    <name evidence="1" type="ORF">C0Q70_12889</name>
</gene>
<reference evidence="1 2" key="1">
    <citation type="submission" date="2018-04" db="EMBL/GenBank/DDBJ databases">
        <title>The genome of golden apple snail Pomacea canaliculata provides insight into stress tolerance and invasive adaptation.</title>
        <authorList>
            <person name="Liu C."/>
            <person name="Liu B."/>
            <person name="Ren Y."/>
            <person name="Zhang Y."/>
            <person name="Wang H."/>
            <person name="Li S."/>
            <person name="Jiang F."/>
            <person name="Yin L."/>
            <person name="Zhang G."/>
            <person name="Qian W."/>
            <person name="Fan W."/>
        </authorList>
    </citation>
    <scope>NUCLEOTIDE SEQUENCE [LARGE SCALE GENOMIC DNA]</scope>
    <source>
        <strain evidence="1">SZHN2017</strain>
        <tissue evidence="1">Muscle</tissue>
    </source>
</reference>
<name>A0A2T7P2T4_POMCA</name>
<evidence type="ECO:0000313" key="2">
    <source>
        <dbReference type="Proteomes" id="UP000245119"/>
    </source>
</evidence>
<accession>A0A2T7P2T4</accession>
<comment type="caution">
    <text evidence="1">The sequence shown here is derived from an EMBL/GenBank/DDBJ whole genome shotgun (WGS) entry which is preliminary data.</text>
</comment>
<sequence>MLLPLRVRTNAGANQPRTRVEGCFQRVPVAVVLGSESGFSLGKGGKEGWKESGRNEKSLAAQANKIHCIPNFASGAFCLDRD</sequence>
<organism evidence="1 2">
    <name type="scientific">Pomacea canaliculata</name>
    <name type="common">Golden apple snail</name>
    <dbReference type="NCBI Taxonomy" id="400727"/>
    <lineage>
        <taxon>Eukaryota</taxon>
        <taxon>Metazoa</taxon>
        <taxon>Spiralia</taxon>
        <taxon>Lophotrochozoa</taxon>
        <taxon>Mollusca</taxon>
        <taxon>Gastropoda</taxon>
        <taxon>Caenogastropoda</taxon>
        <taxon>Architaenioglossa</taxon>
        <taxon>Ampullarioidea</taxon>
        <taxon>Ampullariidae</taxon>
        <taxon>Pomacea</taxon>
    </lineage>
</organism>
<proteinExistence type="predicted"/>
<evidence type="ECO:0000313" key="1">
    <source>
        <dbReference type="EMBL" id="PVD27718.1"/>
    </source>
</evidence>
<dbReference type="EMBL" id="PZQS01000007">
    <property type="protein sequence ID" value="PVD27718.1"/>
    <property type="molecule type" value="Genomic_DNA"/>
</dbReference>